<proteinExistence type="predicted"/>
<name>A0A4C1V7I2_EUMVA</name>
<accession>A0A4C1V7I2</accession>
<sequence>MGNIIKATPPHPFPLAAGAPRLYLRLWRRFGICVRVFFTNPNGRSMLYNAYELWINAVMNFVAFLAQCFNDKPARQTPHESASRPSLGGINLPCFNAPFRPRRGWRCAACRVSLSERIGAEAVPKYGCIALLSHYFGFHDIFLERDVRRLT</sequence>
<dbReference type="Proteomes" id="UP000299102">
    <property type="component" value="Unassembled WGS sequence"/>
</dbReference>
<evidence type="ECO:0000313" key="1">
    <source>
        <dbReference type="EMBL" id="GBP33964.1"/>
    </source>
</evidence>
<reference evidence="1 2" key="1">
    <citation type="journal article" date="2019" name="Commun. Biol.">
        <title>The bagworm genome reveals a unique fibroin gene that provides high tensile strength.</title>
        <authorList>
            <person name="Kono N."/>
            <person name="Nakamura H."/>
            <person name="Ohtoshi R."/>
            <person name="Tomita M."/>
            <person name="Numata K."/>
            <person name="Arakawa K."/>
        </authorList>
    </citation>
    <scope>NUCLEOTIDE SEQUENCE [LARGE SCALE GENOMIC DNA]</scope>
</reference>
<gene>
    <name evidence="1" type="ORF">EVAR_24878_1</name>
</gene>
<dbReference type="EMBL" id="BGZK01000282">
    <property type="protein sequence ID" value="GBP33964.1"/>
    <property type="molecule type" value="Genomic_DNA"/>
</dbReference>
<protein>
    <submittedName>
        <fullName evidence="1">Uncharacterized protein</fullName>
    </submittedName>
</protein>
<dbReference type="AlphaFoldDB" id="A0A4C1V7I2"/>
<evidence type="ECO:0000313" key="2">
    <source>
        <dbReference type="Proteomes" id="UP000299102"/>
    </source>
</evidence>
<keyword evidence="2" id="KW-1185">Reference proteome</keyword>
<comment type="caution">
    <text evidence="1">The sequence shown here is derived from an EMBL/GenBank/DDBJ whole genome shotgun (WGS) entry which is preliminary data.</text>
</comment>
<organism evidence="1 2">
    <name type="scientific">Eumeta variegata</name>
    <name type="common">Bagworm moth</name>
    <name type="synonym">Eumeta japonica</name>
    <dbReference type="NCBI Taxonomy" id="151549"/>
    <lineage>
        <taxon>Eukaryota</taxon>
        <taxon>Metazoa</taxon>
        <taxon>Ecdysozoa</taxon>
        <taxon>Arthropoda</taxon>
        <taxon>Hexapoda</taxon>
        <taxon>Insecta</taxon>
        <taxon>Pterygota</taxon>
        <taxon>Neoptera</taxon>
        <taxon>Endopterygota</taxon>
        <taxon>Lepidoptera</taxon>
        <taxon>Glossata</taxon>
        <taxon>Ditrysia</taxon>
        <taxon>Tineoidea</taxon>
        <taxon>Psychidae</taxon>
        <taxon>Oiketicinae</taxon>
        <taxon>Eumeta</taxon>
    </lineage>
</organism>